<evidence type="ECO:0000313" key="7">
    <source>
        <dbReference type="Proteomes" id="UP000568839"/>
    </source>
</evidence>
<keyword evidence="6" id="KW-0032">Aminotransferase</keyword>
<reference evidence="6 7" key="1">
    <citation type="submission" date="2020-08" db="EMBL/GenBank/DDBJ databases">
        <title>Genomic Encyclopedia of Type Strains, Phase IV (KMG-IV): sequencing the most valuable type-strain genomes for metagenomic binning, comparative biology and taxonomic classification.</title>
        <authorList>
            <person name="Goeker M."/>
        </authorList>
    </citation>
    <scope>NUCLEOTIDE SEQUENCE [LARGE SCALE GENOMIC DNA]</scope>
    <source>
        <strain evidence="6 7">DSM 21769</strain>
    </source>
</reference>
<dbReference type="SUPFAM" id="SSF53383">
    <property type="entry name" value="PLP-dependent transferases"/>
    <property type="match status" value="1"/>
</dbReference>
<evidence type="ECO:0000313" key="6">
    <source>
        <dbReference type="EMBL" id="MBB6449727.1"/>
    </source>
</evidence>
<evidence type="ECO:0000256" key="5">
    <source>
        <dbReference type="RuleBase" id="RU004508"/>
    </source>
</evidence>
<dbReference type="GO" id="GO:0000271">
    <property type="term" value="P:polysaccharide biosynthetic process"/>
    <property type="evidence" value="ECO:0007669"/>
    <property type="project" value="TreeGrafter"/>
</dbReference>
<keyword evidence="6" id="KW-0808">Transferase</keyword>
<dbReference type="RefSeq" id="WP_246407204.1">
    <property type="nucleotide sequence ID" value="NZ_JACHHJ010000002.1"/>
</dbReference>
<evidence type="ECO:0000256" key="4">
    <source>
        <dbReference type="PIRSR" id="PIRSR000390-2"/>
    </source>
</evidence>
<dbReference type="Gene3D" id="3.90.1150.10">
    <property type="entry name" value="Aspartate Aminotransferase, domain 1"/>
    <property type="match status" value="1"/>
</dbReference>
<dbReference type="EC" id="2.6.1.104" evidence="6"/>
<comment type="caution">
    <text evidence="6">The sequence shown here is derived from an EMBL/GenBank/DDBJ whole genome shotgun (WGS) entry which is preliminary data.</text>
</comment>
<evidence type="ECO:0000256" key="2">
    <source>
        <dbReference type="ARBA" id="ARBA00037999"/>
    </source>
</evidence>
<dbReference type="CDD" id="cd00616">
    <property type="entry name" value="AHBA_syn"/>
    <property type="match status" value="1"/>
</dbReference>
<feature type="active site" description="Proton acceptor" evidence="3">
    <location>
        <position position="252"/>
    </location>
</feature>
<keyword evidence="1 4" id="KW-0663">Pyridoxal phosphate</keyword>
<keyword evidence="7" id="KW-1185">Reference proteome</keyword>
<evidence type="ECO:0000256" key="1">
    <source>
        <dbReference type="ARBA" id="ARBA00022898"/>
    </source>
</evidence>
<dbReference type="EMBL" id="JACHHJ010000002">
    <property type="protein sequence ID" value="MBB6449727.1"/>
    <property type="molecule type" value="Genomic_DNA"/>
</dbReference>
<proteinExistence type="inferred from homology"/>
<dbReference type="AlphaFoldDB" id="A0A841PLJ0"/>
<dbReference type="GO" id="GO:0030170">
    <property type="term" value="F:pyridoxal phosphate binding"/>
    <property type="evidence" value="ECO:0007669"/>
    <property type="project" value="TreeGrafter"/>
</dbReference>
<dbReference type="PANTHER" id="PTHR30244:SF36">
    <property type="entry name" value="3-OXO-GLUCOSE-6-PHOSPHATE:GLUTAMATE AMINOTRANSFERASE"/>
    <property type="match status" value="1"/>
</dbReference>
<accession>A0A841PLJ0</accession>
<dbReference type="PANTHER" id="PTHR30244">
    <property type="entry name" value="TRANSAMINASE"/>
    <property type="match status" value="1"/>
</dbReference>
<dbReference type="Pfam" id="PF01041">
    <property type="entry name" value="DegT_DnrJ_EryC1"/>
    <property type="match status" value="1"/>
</dbReference>
<comment type="similarity">
    <text evidence="2 5">Belongs to the DegT/DnrJ/EryC1 family.</text>
</comment>
<dbReference type="Proteomes" id="UP000568839">
    <property type="component" value="Unassembled WGS sequence"/>
</dbReference>
<dbReference type="GO" id="GO:0008483">
    <property type="term" value="F:transaminase activity"/>
    <property type="evidence" value="ECO:0007669"/>
    <property type="project" value="UniProtKB-KW"/>
</dbReference>
<protein>
    <submittedName>
        <fullName evidence="6">3-dehydro-glucose-6-phosphate--glutamate transaminase</fullName>
        <ecNumber evidence="6">2.6.1.104</ecNumber>
    </submittedName>
</protein>
<evidence type="ECO:0000256" key="3">
    <source>
        <dbReference type="PIRSR" id="PIRSR000390-1"/>
    </source>
</evidence>
<dbReference type="InterPro" id="IPR015424">
    <property type="entry name" value="PyrdxlP-dep_Trfase"/>
</dbReference>
<feature type="modified residue" description="N6-(pyridoxal phosphate)lysine" evidence="4">
    <location>
        <position position="252"/>
    </location>
</feature>
<dbReference type="InterPro" id="IPR015422">
    <property type="entry name" value="PyrdxlP-dep_Trfase_small"/>
</dbReference>
<gene>
    <name evidence="6" type="ORF">HNR44_001705</name>
</gene>
<sequence>MVIEEKLTEHSSYINEVTDLLIEGRHVSLKLQESLANGKMIQKLENLPDLVSKAHLFESLSMSETDVDSDEVEFLPVNRLIGKEEIGDVLKIVEEVLPTGQYTSGEYVNRFEEALKEYTRFSHCVTTSSGTTGLSIALLAAGVSAGDEVIMPSNSFAATENAVMSMGAHPVWVDIDQDTYCLDASKIPALITRKTKAILPVDLYGRQPDQQAIRKVADTYNLTVIEDGCQAIGSESLGEYSDLLVLSFNPYKNLGVCGKSGAILTNDKELSLQCKRLSYHGFSVGEKNVKETKYGFNARMDNFQAAIGLERFKYLTLNNFKRSLLAKRYIEKLNILEKEGKISLPENTYDHVWHLFSIRVHHNQRNSIKQRIQDNYKVQTDVYYPYLSHQQNISYLQNKRQSLSNTELVHSELLHLPLFPQFTLKEQDQVVEALRNELA</sequence>
<dbReference type="InterPro" id="IPR015421">
    <property type="entry name" value="PyrdxlP-dep_Trfase_major"/>
</dbReference>
<dbReference type="InterPro" id="IPR000653">
    <property type="entry name" value="DegT/StrS_aminotransferase"/>
</dbReference>
<organism evidence="6 7">
    <name type="scientific">Geomicrobium halophilum</name>
    <dbReference type="NCBI Taxonomy" id="549000"/>
    <lineage>
        <taxon>Bacteria</taxon>
        <taxon>Bacillati</taxon>
        <taxon>Bacillota</taxon>
        <taxon>Bacilli</taxon>
        <taxon>Bacillales</taxon>
        <taxon>Geomicrobium</taxon>
    </lineage>
</organism>
<dbReference type="PIRSF" id="PIRSF000390">
    <property type="entry name" value="PLP_StrS"/>
    <property type="match status" value="1"/>
</dbReference>
<name>A0A841PLJ0_9BACL</name>
<dbReference type="Gene3D" id="3.40.640.10">
    <property type="entry name" value="Type I PLP-dependent aspartate aminotransferase-like (Major domain)"/>
    <property type="match status" value="1"/>
</dbReference>